<comment type="catalytic activity">
    <reaction evidence="1 4">
        <text>a uridine in RNA = a pseudouridine in RNA</text>
        <dbReference type="Rhea" id="RHEA:48348"/>
        <dbReference type="Rhea" id="RHEA-COMP:12068"/>
        <dbReference type="Rhea" id="RHEA-COMP:12069"/>
        <dbReference type="ChEBI" id="CHEBI:65314"/>
        <dbReference type="ChEBI" id="CHEBI:65315"/>
    </reaction>
</comment>
<feature type="domain" description="Pseudouridine synthase RsuA/RluA-like" evidence="5">
    <location>
        <begin position="93"/>
        <end position="243"/>
    </location>
</feature>
<dbReference type="HOGENOM" id="CLU_016902_8_2_9"/>
<dbReference type="KEGG" id="sgy:Sgly_1729"/>
<keyword evidence="4" id="KW-0413">Isomerase</keyword>
<keyword evidence="7" id="KW-1185">Reference proteome</keyword>
<comment type="function">
    <text evidence="4">Responsible for synthesis of pseudouridine from uracil.</text>
</comment>
<dbReference type="eggNOG" id="COG0564">
    <property type="taxonomic scope" value="Bacteria"/>
</dbReference>
<protein>
    <recommendedName>
        <fullName evidence="4">Pseudouridine synthase</fullName>
        <ecNumber evidence="4">5.4.99.-</ecNumber>
    </recommendedName>
</protein>
<dbReference type="AlphaFoldDB" id="F0SYY9"/>
<proteinExistence type="inferred from homology"/>
<feature type="active site" evidence="3">
    <location>
        <position position="139"/>
    </location>
</feature>
<evidence type="ECO:0000256" key="2">
    <source>
        <dbReference type="ARBA" id="ARBA00010876"/>
    </source>
</evidence>
<evidence type="ECO:0000313" key="6">
    <source>
        <dbReference type="EMBL" id="ADY56026.1"/>
    </source>
</evidence>
<name>F0SYY9_SYNGF</name>
<dbReference type="Gene3D" id="3.30.2350.10">
    <property type="entry name" value="Pseudouridine synthase"/>
    <property type="match status" value="1"/>
</dbReference>
<dbReference type="NCBIfam" id="TIGR00005">
    <property type="entry name" value="rluA_subfam"/>
    <property type="match status" value="1"/>
</dbReference>
<dbReference type="EMBL" id="CP002547">
    <property type="protein sequence ID" value="ADY56026.1"/>
    <property type="molecule type" value="Genomic_DNA"/>
</dbReference>
<dbReference type="RefSeq" id="WP_013624894.1">
    <property type="nucleotide sequence ID" value="NC_015172.1"/>
</dbReference>
<accession>F0SYY9</accession>
<gene>
    <name evidence="6" type="ordered locus">Sgly_1729</name>
</gene>
<reference evidence="7" key="2">
    <citation type="submission" date="2011-02" db="EMBL/GenBank/DDBJ databases">
        <title>The complete genome of Syntrophobotulus glycolicus DSM 8271.</title>
        <authorList>
            <person name="Lucas S."/>
            <person name="Copeland A."/>
            <person name="Lapidus A."/>
            <person name="Bruce D."/>
            <person name="Goodwin L."/>
            <person name="Pitluck S."/>
            <person name="Kyrpides N."/>
            <person name="Mavromatis K."/>
            <person name="Pagani I."/>
            <person name="Ivanova N."/>
            <person name="Mikhailova N."/>
            <person name="Chertkov O."/>
            <person name="Held B."/>
            <person name="Detter J.C."/>
            <person name="Tapia R."/>
            <person name="Han C."/>
            <person name="Land M."/>
            <person name="Hauser L."/>
            <person name="Markowitz V."/>
            <person name="Cheng J.-F."/>
            <person name="Hugenholtz P."/>
            <person name="Woyke T."/>
            <person name="Wu D."/>
            <person name="Spring S."/>
            <person name="Schroeder M."/>
            <person name="Brambilla E."/>
            <person name="Klenk H.-P."/>
            <person name="Eisen J.A."/>
        </authorList>
    </citation>
    <scope>NUCLEOTIDE SEQUENCE [LARGE SCALE GENOMIC DNA]</scope>
    <source>
        <strain evidence="7">DSM 8271 / FlGlyR</strain>
    </source>
</reference>
<dbReference type="InterPro" id="IPR006225">
    <property type="entry name" value="PsdUridine_synth_RluC/D"/>
</dbReference>
<dbReference type="STRING" id="645991.Sgly_1729"/>
<evidence type="ECO:0000256" key="4">
    <source>
        <dbReference type="RuleBase" id="RU362028"/>
    </source>
</evidence>
<dbReference type="Proteomes" id="UP000007488">
    <property type="component" value="Chromosome"/>
</dbReference>
<evidence type="ECO:0000259" key="5">
    <source>
        <dbReference type="Pfam" id="PF00849"/>
    </source>
</evidence>
<dbReference type="CDD" id="cd02869">
    <property type="entry name" value="PseudoU_synth_RluA_like"/>
    <property type="match status" value="1"/>
</dbReference>
<reference evidence="6 7" key="1">
    <citation type="journal article" date="2011" name="Stand. Genomic Sci.">
        <title>Complete genome sequence of Syntrophobotulus glycolicus type strain (FlGlyR).</title>
        <authorList>
            <person name="Han C."/>
            <person name="Mwirichia R."/>
            <person name="Chertkov O."/>
            <person name="Held B."/>
            <person name="Lapidus A."/>
            <person name="Nolan M."/>
            <person name="Lucas S."/>
            <person name="Hammon N."/>
            <person name="Deshpande S."/>
            <person name="Cheng J.F."/>
            <person name="Tapia R."/>
            <person name="Goodwin L."/>
            <person name="Pitluck S."/>
            <person name="Huntemann M."/>
            <person name="Liolios K."/>
            <person name="Ivanova N."/>
            <person name="Pagani I."/>
            <person name="Mavromatis K."/>
            <person name="Ovchinikova G."/>
            <person name="Pati A."/>
            <person name="Chen A."/>
            <person name="Palaniappan K."/>
            <person name="Land M."/>
            <person name="Hauser L."/>
            <person name="Brambilla E.M."/>
            <person name="Rohde M."/>
            <person name="Spring S."/>
            <person name="Sikorski J."/>
            <person name="Goker M."/>
            <person name="Woyke T."/>
            <person name="Bristow J."/>
            <person name="Eisen J.A."/>
            <person name="Markowitz V."/>
            <person name="Hugenholtz P."/>
            <person name="Kyrpides N.C."/>
            <person name="Klenk H.P."/>
            <person name="Detter J.C."/>
        </authorList>
    </citation>
    <scope>NUCLEOTIDE SEQUENCE [LARGE SCALE GENOMIC DNA]</scope>
    <source>
        <strain evidence="7">DSM 8271 / FlGlyR</strain>
    </source>
</reference>
<dbReference type="GO" id="GO:0000455">
    <property type="term" value="P:enzyme-directed rRNA pseudouridine synthesis"/>
    <property type="evidence" value="ECO:0007669"/>
    <property type="project" value="TreeGrafter"/>
</dbReference>
<dbReference type="GO" id="GO:0140098">
    <property type="term" value="F:catalytic activity, acting on RNA"/>
    <property type="evidence" value="ECO:0007669"/>
    <property type="project" value="UniProtKB-ARBA"/>
</dbReference>
<dbReference type="GO" id="GO:0009982">
    <property type="term" value="F:pseudouridine synthase activity"/>
    <property type="evidence" value="ECO:0007669"/>
    <property type="project" value="InterPro"/>
</dbReference>
<evidence type="ECO:0000313" key="7">
    <source>
        <dbReference type="Proteomes" id="UP000007488"/>
    </source>
</evidence>
<comment type="similarity">
    <text evidence="2 4">Belongs to the pseudouridine synthase RluA family.</text>
</comment>
<dbReference type="InterPro" id="IPR050188">
    <property type="entry name" value="RluA_PseudoU_synthase"/>
</dbReference>
<dbReference type="Pfam" id="PF00849">
    <property type="entry name" value="PseudoU_synth_2"/>
    <property type="match status" value="1"/>
</dbReference>
<sequence>MPEKDQDRFIYCLTENDENRKLEEILRRQFHFSRKLIQKLKTGEHVWLDGKFSYLNIRGRSGQTLTIDFAEEEDVSVSPEDADLDLLFEDKILLAVNKPAGQVVHPTSVYRSGTLANAVTGYWKKNGLSLPFRPISRIDRNTSGIVMIAKNRYAHQQLAWMSQHHLVGKKYLGLVHGHLKSSAGEIALPLRLAPDSRIVRETHPDGQQSLTLYKVLEEYPYYSLLEFTLVTGRTHQIRAHCQAIGHSLVGDDLYGGQTELIARQALHAFHYSFIHPISGQPIKIEAPLPADMASLMPKI</sequence>
<dbReference type="SUPFAM" id="SSF55120">
    <property type="entry name" value="Pseudouridine synthase"/>
    <property type="match status" value="1"/>
</dbReference>
<dbReference type="PANTHER" id="PTHR21600:SF35">
    <property type="entry name" value="PSEUDOURIDINE SYNTHASE"/>
    <property type="match status" value="1"/>
</dbReference>
<dbReference type="InterPro" id="IPR020103">
    <property type="entry name" value="PsdUridine_synth_cat_dom_sf"/>
</dbReference>
<dbReference type="PANTHER" id="PTHR21600">
    <property type="entry name" value="MITOCHONDRIAL RNA PSEUDOURIDINE SYNTHASE"/>
    <property type="match status" value="1"/>
</dbReference>
<dbReference type="EC" id="5.4.99.-" evidence="4"/>
<dbReference type="OrthoDB" id="9807829at2"/>
<evidence type="ECO:0000256" key="1">
    <source>
        <dbReference type="ARBA" id="ARBA00000073"/>
    </source>
</evidence>
<dbReference type="InterPro" id="IPR006145">
    <property type="entry name" value="PsdUridine_synth_RsuA/RluA"/>
</dbReference>
<dbReference type="GO" id="GO:0003723">
    <property type="term" value="F:RNA binding"/>
    <property type="evidence" value="ECO:0007669"/>
    <property type="project" value="InterPro"/>
</dbReference>
<organism evidence="6 7">
    <name type="scientific">Syntrophobotulus glycolicus (strain DSM 8271 / FlGlyR)</name>
    <dbReference type="NCBI Taxonomy" id="645991"/>
    <lineage>
        <taxon>Bacteria</taxon>
        <taxon>Bacillati</taxon>
        <taxon>Bacillota</taxon>
        <taxon>Clostridia</taxon>
        <taxon>Eubacteriales</taxon>
        <taxon>Desulfitobacteriaceae</taxon>
        <taxon>Syntrophobotulus</taxon>
    </lineage>
</organism>
<evidence type="ECO:0000256" key="3">
    <source>
        <dbReference type="PIRSR" id="PIRSR606225-1"/>
    </source>
</evidence>